<dbReference type="PANTHER" id="PTHR12138">
    <property type="entry name" value="PRIMATE-EXPANDED PROTEIN FAMILY"/>
    <property type="match status" value="1"/>
</dbReference>
<proteinExistence type="predicted"/>
<evidence type="ECO:0000256" key="1">
    <source>
        <dbReference type="SAM" id="MobiDB-lite"/>
    </source>
</evidence>
<feature type="compositionally biased region" description="Low complexity" evidence="1">
    <location>
        <begin position="25"/>
        <end position="35"/>
    </location>
</feature>
<evidence type="ECO:0000313" key="3">
    <source>
        <dbReference type="Proteomes" id="UP000008225"/>
    </source>
</evidence>
<dbReference type="AlphaFoldDB" id="A0A8I3WZ84"/>
<dbReference type="PRINTS" id="PR02045">
    <property type="entry name" value="F138DOMAIN"/>
</dbReference>
<accession>A0A8I3WZ84</accession>
<dbReference type="GeneTree" id="ENSGT01120000271815"/>
<organism evidence="2 3">
    <name type="scientific">Callithrix jacchus</name>
    <name type="common">White-tufted-ear marmoset</name>
    <name type="synonym">Simia Jacchus</name>
    <dbReference type="NCBI Taxonomy" id="9483"/>
    <lineage>
        <taxon>Eukaryota</taxon>
        <taxon>Metazoa</taxon>
        <taxon>Chordata</taxon>
        <taxon>Craniata</taxon>
        <taxon>Vertebrata</taxon>
        <taxon>Euteleostomi</taxon>
        <taxon>Mammalia</taxon>
        <taxon>Eutheria</taxon>
        <taxon>Euarchontoglires</taxon>
        <taxon>Primates</taxon>
        <taxon>Haplorrhini</taxon>
        <taxon>Platyrrhini</taxon>
        <taxon>Cebidae</taxon>
        <taxon>Callitrichinae</taxon>
        <taxon>Callithrix</taxon>
        <taxon>Callithrix</taxon>
    </lineage>
</organism>
<dbReference type="PANTHER" id="PTHR12138:SF162">
    <property type="entry name" value="CHROMOSOME UNDETERMINED SCAFFOLD_275, WHOLE GENOME SHOTGUN SEQUENCE"/>
    <property type="match status" value="1"/>
</dbReference>
<keyword evidence="3" id="KW-1185">Reference proteome</keyword>
<dbReference type="Ensembl" id="ENSCJAT00000133569.1">
    <property type="protein sequence ID" value="ENSCJAP00000084135.1"/>
    <property type="gene ID" value="ENSCJAG00000078786.1"/>
</dbReference>
<evidence type="ECO:0000313" key="2">
    <source>
        <dbReference type="Ensembl" id="ENSCJAP00000084135.1"/>
    </source>
</evidence>
<reference evidence="2 3" key="1">
    <citation type="submission" date="2009-03" db="EMBL/GenBank/DDBJ databases">
        <authorList>
            <person name="Warren W."/>
            <person name="Ye L."/>
            <person name="Minx P."/>
            <person name="Worley K."/>
            <person name="Gibbs R."/>
            <person name="Wilson R.K."/>
        </authorList>
    </citation>
    <scope>NUCLEOTIDE SEQUENCE [LARGE SCALE GENOMIC DNA]</scope>
</reference>
<feature type="region of interest" description="Disordered" evidence="1">
    <location>
        <begin position="17"/>
        <end position="36"/>
    </location>
</feature>
<protein>
    <submittedName>
        <fullName evidence="2">Uncharacterized protein</fullName>
    </submittedName>
</protein>
<sequence>TESCFVTQTGVQQCDFGSLLPSPPSSSNSRASASRVAGITGTRHHAGLIFIFLVETWFHHVGQAGLELQTSSDPPALASQSAGITGISHHAWLGFFNVSIILK</sequence>
<dbReference type="Proteomes" id="UP000008225">
    <property type="component" value="Chromosome 9"/>
</dbReference>
<reference evidence="2" key="3">
    <citation type="submission" date="2025-09" db="UniProtKB">
        <authorList>
            <consortium name="Ensembl"/>
        </authorList>
    </citation>
    <scope>IDENTIFICATION</scope>
</reference>
<name>A0A8I3WZ84_CALJA</name>
<reference evidence="2" key="2">
    <citation type="submission" date="2025-08" db="UniProtKB">
        <authorList>
            <consortium name="Ensembl"/>
        </authorList>
    </citation>
    <scope>IDENTIFICATION</scope>
</reference>